<feature type="region of interest" description="Disordered" evidence="1">
    <location>
        <begin position="219"/>
        <end position="254"/>
    </location>
</feature>
<gene>
    <name evidence="3" type="ORF">CRH09_09135</name>
</gene>
<feature type="domain" description="ParB-like N-terminal" evidence="2">
    <location>
        <begin position="34"/>
        <end position="118"/>
    </location>
</feature>
<evidence type="ECO:0000313" key="4">
    <source>
        <dbReference type="Proteomes" id="UP000221961"/>
    </source>
</evidence>
<dbReference type="GeneID" id="88357570"/>
<evidence type="ECO:0000256" key="1">
    <source>
        <dbReference type="SAM" id="MobiDB-lite"/>
    </source>
</evidence>
<feature type="compositionally biased region" description="Basic and acidic residues" evidence="1">
    <location>
        <begin position="230"/>
        <end position="243"/>
    </location>
</feature>
<dbReference type="EMBL" id="CP023778">
    <property type="protein sequence ID" value="ATL66344.1"/>
    <property type="molecule type" value="Genomic_DNA"/>
</dbReference>
<sequence>MQGNDGRQGCVEDVLREAPDGSSCVVSQQQSASCLVPISSLLPADSPRSKGEDDGHVRLLAESNAVLPPILVHRSTLRVIDGMHRLRAARLLGRTAIEVQFFDGSRDDAFVRAVEANVTHGLPLSLPDRKAAAERILAAHPEWSNRVIAGITGLADTTIGAIRRRPTSGFQQSDTRVGVDGRIRPLSGAAGRLRARDIIVARPEASLREIAEAAGISPETARDVRRRMRRGDDPLPTRMRDAKSQSTLSRRRPVTPTGMNLEIALDKLRRDPSLRFSKAGRSLLQWLGVHQIDPDNSKDFLRAIPPHCTATVAELARGCAEKWAQIAEELDEQS</sequence>
<name>A0A291RGT9_9NOCA</name>
<dbReference type="AlphaFoldDB" id="A0A291RGT9"/>
<dbReference type="Gene3D" id="3.90.1530.10">
    <property type="entry name" value="Conserved hypothetical protein from pyrococcus furiosus pfu- 392566-001, ParB domain"/>
    <property type="match status" value="1"/>
</dbReference>
<protein>
    <submittedName>
        <fullName evidence="3">Streptomycin biosynthesis protein</fullName>
    </submittedName>
</protein>
<proteinExistence type="predicted"/>
<dbReference type="RefSeq" id="WP_098693545.1">
    <property type="nucleotide sequence ID" value="NZ_CP023778.1"/>
</dbReference>
<dbReference type="InterPro" id="IPR036086">
    <property type="entry name" value="ParB/Sulfiredoxin_sf"/>
</dbReference>
<dbReference type="InterPro" id="IPR003115">
    <property type="entry name" value="ParB_N"/>
</dbReference>
<organism evidence="3 4">
    <name type="scientific">Nocardia terpenica</name>
    <dbReference type="NCBI Taxonomy" id="455432"/>
    <lineage>
        <taxon>Bacteria</taxon>
        <taxon>Bacillati</taxon>
        <taxon>Actinomycetota</taxon>
        <taxon>Actinomycetes</taxon>
        <taxon>Mycobacteriales</taxon>
        <taxon>Nocardiaceae</taxon>
        <taxon>Nocardia</taxon>
    </lineage>
</organism>
<evidence type="ECO:0000259" key="2">
    <source>
        <dbReference type="SMART" id="SM00470"/>
    </source>
</evidence>
<reference evidence="3 4" key="1">
    <citation type="submission" date="2017-10" db="EMBL/GenBank/DDBJ databases">
        <title>Comparative genomics between pathogenic Norcardia.</title>
        <authorList>
            <person name="Zeng L."/>
        </authorList>
    </citation>
    <scope>NUCLEOTIDE SEQUENCE [LARGE SCALE GENOMIC DNA]</scope>
    <source>
        <strain evidence="3 4">NC_YFY_NT001</strain>
    </source>
</reference>
<dbReference type="KEGG" id="ntp:CRH09_09135"/>
<dbReference type="Proteomes" id="UP000221961">
    <property type="component" value="Chromosome"/>
</dbReference>
<dbReference type="SUPFAM" id="SSF110849">
    <property type="entry name" value="ParB/Sulfiredoxin"/>
    <property type="match status" value="1"/>
</dbReference>
<evidence type="ECO:0000313" key="3">
    <source>
        <dbReference type="EMBL" id="ATL66344.1"/>
    </source>
</evidence>
<dbReference type="SMART" id="SM00470">
    <property type="entry name" value="ParB"/>
    <property type="match status" value="1"/>
</dbReference>
<accession>A0A291RGT9</accession>